<dbReference type="AlphaFoldDB" id="A0A0K8RIH3"/>
<evidence type="ECO:0000256" key="6">
    <source>
        <dbReference type="ARBA" id="ARBA00023128"/>
    </source>
</evidence>
<proteinExistence type="evidence at transcript level"/>
<evidence type="ECO:0000313" key="9">
    <source>
        <dbReference type="EMBL" id="JAA70957.1"/>
    </source>
</evidence>
<evidence type="ECO:0000256" key="7">
    <source>
        <dbReference type="ARBA" id="ARBA00023136"/>
    </source>
</evidence>
<evidence type="ECO:0000256" key="5">
    <source>
        <dbReference type="ARBA" id="ARBA00022787"/>
    </source>
</evidence>
<dbReference type="InterPro" id="IPR000184">
    <property type="entry name" value="Bac_surfAg_D15"/>
</dbReference>
<dbReference type="GO" id="GO:0005741">
    <property type="term" value="C:mitochondrial outer membrane"/>
    <property type="evidence" value="ECO:0007669"/>
    <property type="project" value="UniProtKB-SubCell"/>
</dbReference>
<dbReference type="Pfam" id="PF01103">
    <property type="entry name" value="Omp85"/>
    <property type="match status" value="1"/>
</dbReference>
<protein>
    <submittedName>
        <fullName evidence="9">Putative sorting and assembly machinery component 50</fullName>
    </submittedName>
</protein>
<comment type="subcellular location">
    <subcellularLocation>
        <location evidence="1">Mitochondrion outer membrane</location>
        <topology evidence="1">Multi-pass membrane protein</topology>
    </subcellularLocation>
</comment>
<reference evidence="9" key="1">
    <citation type="submission" date="2012-12" db="EMBL/GenBank/DDBJ databases">
        <title>Identification and characterization of a phenylalanine ammonia-lyase gene family in Isatis indigotica Fort.</title>
        <authorList>
            <person name="Liu Q."/>
            <person name="Chen J."/>
            <person name="Zhou X."/>
            <person name="Di P."/>
            <person name="Xiao Y."/>
            <person name="Xuan H."/>
            <person name="Zhang L."/>
            <person name="Chen W."/>
        </authorList>
    </citation>
    <scope>NUCLEOTIDE SEQUENCE</scope>
    <source>
        <tissue evidence="9">Salivary gland</tissue>
    </source>
</reference>
<keyword evidence="5" id="KW-1000">Mitochondrion outer membrane</keyword>
<evidence type="ECO:0000259" key="8">
    <source>
        <dbReference type="Pfam" id="PF01103"/>
    </source>
</evidence>
<dbReference type="PANTHER" id="PTHR12815">
    <property type="entry name" value="SORTING AND ASSEMBLY MACHINERY SAMM50 PROTEIN FAMILY MEMBER"/>
    <property type="match status" value="1"/>
</dbReference>
<dbReference type="GO" id="GO:0045040">
    <property type="term" value="P:protein insertion into mitochondrial outer membrane"/>
    <property type="evidence" value="ECO:0007669"/>
    <property type="project" value="TreeGrafter"/>
</dbReference>
<feature type="domain" description="Bacterial surface antigen (D15)" evidence="8">
    <location>
        <begin position="132"/>
        <end position="451"/>
    </location>
</feature>
<comment type="similarity">
    <text evidence="2">Belongs to the SAM50/omp85 family.</text>
</comment>
<dbReference type="InterPro" id="IPR039910">
    <property type="entry name" value="D15-like"/>
</dbReference>
<dbReference type="PANTHER" id="PTHR12815:SF18">
    <property type="entry name" value="SORTING AND ASSEMBLY MACHINERY COMPONENT 50 HOMOLOG"/>
    <property type="match status" value="1"/>
</dbReference>
<name>A0A0K8RIH3_IXORI</name>
<evidence type="ECO:0000256" key="3">
    <source>
        <dbReference type="ARBA" id="ARBA00022452"/>
    </source>
</evidence>
<evidence type="ECO:0000256" key="1">
    <source>
        <dbReference type="ARBA" id="ARBA00004374"/>
    </source>
</evidence>
<dbReference type="Gene3D" id="2.40.160.50">
    <property type="entry name" value="membrane protein fhac: a member of the omp85/tpsb transporter family"/>
    <property type="match status" value="1"/>
</dbReference>
<dbReference type="FunFam" id="2.40.160.50:FF:000002">
    <property type="entry name" value="sorting and assembly machinery component 50 homolog"/>
    <property type="match status" value="1"/>
</dbReference>
<evidence type="ECO:0000256" key="2">
    <source>
        <dbReference type="ARBA" id="ARBA00010913"/>
    </source>
</evidence>
<dbReference type="GO" id="GO:0033108">
    <property type="term" value="P:mitochondrial respiratory chain complex assembly"/>
    <property type="evidence" value="ECO:0007669"/>
    <property type="project" value="TreeGrafter"/>
</dbReference>
<accession>A0A0K8RIH3</accession>
<dbReference type="EMBL" id="GADI01002851">
    <property type="protein sequence ID" value="JAA70957.1"/>
    <property type="molecule type" value="mRNA"/>
</dbReference>
<keyword evidence="3" id="KW-1134">Transmembrane beta strand</keyword>
<evidence type="ECO:0000256" key="4">
    <source>
        <dbReference type="ARBA" id="ARBA00022692"/>
    </source>
</evidence>
<organism evidence="9">
    <name type="scientific">Ixodes ricinus</name>
    <name type="common">Common tick</name>
    <name type="synonym">Acarus ricinus</name>
    <dbReference type="NCBI Taxonomy" id="34613"/>
    <lineage>
        <taxon>Eukaryota</taxon>
        <taxon>Metazoa</taxon>
        <taxon>Ecdysozoa</taxon>
        <taxon>Arthropoda</taxon>
        <taxon>Chelicerata</taxon>
        <taxon>Arachnida</taxon>
        <taxon>Acari</taxon>
        <taxon>Parasitiformes</taxon>
        <taxon>Ixodida</taxon>
        <taxon>Ixodoidea</taxon>
        <taxon>Ixodidae</taxon>
        <taxon>Ixodinae</taxon>
        <taxon>Ixodes</taxon>
    </lineage>
</organism>
<sequence>MGTVHAKSAERRGGQEMQVPLDQIQARVDKVFVDGVIRTKDDILKKAVNDLFLARDFQEVILKTRYVRKQLETLGAFRQISVVIDTSTGPQSSPNGLEVTFKVQEVKRLVGGVNTLVGNNEGSMVIGLKFPNTWGRGEFVQTEYHYGTKHSSGFNVTVSKPFLGWLNPRITGAVFQQAADFTWSGFRQVDRGLLTELLFESTPGVHHSLRWEALWRELSGLTPTIPFVVREEMGHSLKSSLKHVVTVDRRDNSVLPTEGGYFRLHQELAGLGGDIGFLKHEVECQVNVPISRDFVLQGSCMAGHVMGFGQNKTFSICDRFFLGGPLNLRGFHQRGVGPHAEGHSLGGEAYWASGLHLYTPLPFRPGEGGLGDYFRTHFFATAGNVDDFKFTEDMQRNLELAMRNFRWSLGMGIALSIGHIARFELNYCVPMKAKSGDRLNHGLQFGIGVSFL</sequence>
<keyword evidence="6" id="KW-0496">Mitochondrion</keyword>
<keyword evidence="4" id="KW-0812">Transmembrane</keyword>
<keyword evidence="7" id="KW-0472">Membrane</keyword>